<gene>
    <name evidence="2" type="ORF">GNI_221850</name>
</gene>
<accession>A0A023AWK3</accession>
<evidence type="ECO:0000259" key="1">
    <source>
        <dbReference type="PROSITE" id="PS50878"/>
    </source>
</evidence>
<organism evidence="2 3">
    <name type="scientific">Gregarina niphandrodes</name>
    <name type="common">Septate eugregarine</name>
    <dbReference type="NCBI Taxonomy" id="110365"/>
    <lineage>
        <taxon>Eukaryota</taxon>
        <taxon>Sar</taxon>
        <taxon>Alveolata</taxon>
        <taxon>Apicomplexa</taxon>
        <taxon>Conoidasida</taxon>
        <taxon>Gregarinasina</taxon>
        <taxon>Eugregarinorida</taxon>
        <taxon>Gregarinidae</taxon>
        <taxon>Gregarina</taxon>
    </lineage>
</organism>
<evidence type="ECO:0000313" key="2">
    <source>
        <dbReference type="EMBL" id="EZG42813.1"/>
    </source>
</evidence>
<dbReference type="GO" id="GO:0003964">
    <property type="term" value="F:RNA-directed DNA polymerase activity"/>
    <property type="evidence" value="ECO:0007669"/>
    <property type="project" value="UniProtKB-KW"/>
</dbReference>
<keyword evidence="2" id="KW-0808">Transferase</keyword>
<protein>
    <submittedName>
        <fullName evidence="2">RNA-directed DNA polymerase</fullName>
    </submittedName>
</protein>
<keyword evidence="2" id="KW-0695">RNA-directed DNA polymerase</keyword>
<dbReference type="InterPro" id="IPR051320">
    <property type="entry name" value="Viral_Replic_Matur_Polypro"/>
</dbReference>
<dbReference type="InterPro" id="IPR043128">
    <property type="entry name" value="Rev_trsase/Diguanyl_cyclase"/>
</dbReference>
<feature type="domain" description="Reverse transcriptase" evidence="1">
    <location>
        <begin position="1"/>
        <end position="112"/>
    </location>
</feature>
<proteinExistence type="predicted"/>
<dbReference type="PANTHER" id="PTHR33064">
    <property type="entry name" value="POL PROTEIN"/>
    <property type="match status" value="1"/>
</dbReference>
<dbReference type="InterPro" id="IPR043502">
    <property type="entry name" value="DNA/RNA_pol_sf"/>
</dbReference>
<feature type="non-terminal residue" evidence="2">
    <location>
        <position position="112"/>
    </location>
</feature>
<dbReference type="Proteomes" id="UP000019763">
    <property type="component" value="Unassembled WGS sequence"/>
</dbReference>
<dbReference type="OrthoDB" id="420169at2759"/>
<dbReference type="Gene3D" id="3.30.70.270">
    <property type="match status" value="1"/>
</dbReference>
<dbReference type="AlphaFoldDB" id="A0A023AWK3"/>
<dbReference type="GeneID" id="22916621"/>
<dbReference type="RefSeq" id="XP_011133908.1">
    <property type="nucleotide sequence ID" value="XM_011135606.1"/>
</dbReference>
<sequence length="112" mass="13161">QQPLLAKIDLSKAFHTIPLTRDQIGTYAFEHRGNYYAYQCMPMGATNAPKHFHATMGTILKDLPFAEHLRFYQDDIFIAADNYRELNRRYNHTKQHLTTYGFKVNPQKSQLR</sequence>
<dbReference type="PROSITE" id="PS50878">
    <property type="entry name" value="RT_POL"/>
    <property type="match status" value="1"/>
</dbReference>
<dbReference type="VEuPathDB" id="CryptoDB:GNI_221850"/>
<comment type="caution">
    <text evidence="2">The sequence shown here is derived from an EMBL/GenBank/DDBJ whole genome shotgun (WGS) entry which is preliminary data.</text>
</comment>
<dbReference type="EMBL" id="AFNH02001758">
    <property type="protein sequence ID" value="EZG42813.1"/>
    <property type="molecule type" value="Genomic_DNA"/>
</dbReference>
<evidence type="ECO:0000313" key="3">
    <source>
        <dbReference type="Proteomes" id="UP000019763"/>
    </source>
</evidence>
<name>A0A023AWK3_GRENI</name>
<keyword evidence="3" id="KW-1185">Reference proteome</keyword>
<dbReference type="Pfam" id="PF00078">
    <property type="entry name" value="RVT_1"/>
    <property type="match status" value="1"/>
</dbReference>
<feature type="non-terminal residue" evidence="2">
    <location>
        <position position="1"/>
    </location>
</feature>
<reference evidence="2" key="1">
    <citation type="submission" date="2013-12" db="EMBL/GenBank/DDBJ databases">
        <authorList>
            <person name="Omoto C.K."/>
            <person name="Sibley D."/>
            <person name="Venepally P."/>
            <person name="Hadjithomas M."/>
            <person name="Karamycheva S."/>
            <person name="Brunk B."/>
            <person name="Roos D."/>
            <person name="Caler E."/>
            <person name="Lorenzi H."/>
        </authorList>
    </citation>
    <scope>NUCLEOTIDE SEQUENCE</scope>
</reference>
<keyword evidence="2" id="KW-0548">Nucleotidyltransferase</keyword>
<dbReference type="PANTHER" id="PTHR33064:SF37">
    <property type="entry name" value="RIBONUCLEASE H"/>
    <property type="match status" value="1"/>
</dbReference>
<dbReference type="InterPro" id="IPR000477">
    <property type="entry name" value="RT_dom"/>
</dbReference>
<dbReference type="Gene3D" id="3.10.10.10">
    <property type="entry name" value="HIV Type 1 Reverse Transcriptase, subunit A, domain 1"/>
    <property type="match status" value="1"/>
</dbReference>
<dbReference type="SUPFAM" id="SSF56672">
    <property type="entry name" value="DNA/RNA polymerases"/>
    <property type="match status" value="1"/>
</dbReference>